<dbReference type="EMBL" id="QVER01000005">
    <property type="protein sequence ID" value="RGB92133.1"/>
    <property type="molecule type" value="Genomic_DNA"/>
</dbReference>
<comment type="similarity">
    <text evidence="2">Belongs to the AOR/FOR family.</text>
</comment>
<dbReference type="InterPro" id="IPR013983">
    <property type="entry name" value="Ald_Fedxn_OxRdtase_N"/>
</dbReference>
<evidence type="ECO:0000256" key="5">
    <source>
        <dbReference type="ARBA" id="ARBA00023002"/>
    </source>
</evidence>
<dbReference type="GO" id="GO:0051539">
    <property type="term" value="F:4 iron, 4 sulfur cluster binding"/>
    <property type="evidence" value="ECO:0007669"/>
    <property type="project" value="UniProtKB-KW"/>
</dbReference>
<evidence type="ECO:0000256" key="4">
    <source>
        <dbReference type="ARBA" id="ARBA00022723"/>
    </source>
</evidence>
<dbReference type="Gene3D" id="1.10.599.10">
    <property type="entry name" value="Aldehyde Ferredoxin Oxidoreductase Protein, subunit A, domain 3"/>
    <property type="match status" value="1"/>
</dbReference>
<dbReference type="RefSeq" id="WP_158402801.1">
    <property type="nucleotide sequence ID" value="NZ_QVER01000005.1"/>
</dbReference>
<dbReference type="InterPro" id="IPR036021">
    <property type="entry name" value="Tungsten_al_ferr_oxy-like_C"/>
</dbReference>
<keyword evidence="3" id="KW-0004">4Fe-4S</keyword>
<evidence type="ECO:0000259" key="9">
    <source>
        <dbReference type="SMART" id="SM00790"/>
    </source>
</evidence>
<dbReference type="InterPro" id="IPR051919">
    <property type="entry name" value="W-dependent_AOR"/>
</dbReference>
<accession>A0A3E2U7E6</accession>
<dbReference type="InterPro" id="IPR001203">
    <property type="entry name" value="OxRdtase_Ald_Fedxn_C"/>
</dbReference>
<dbReference type="AlphaFoldDB" id="A0A3E2U7E6"/>
<dbReference type="InterPro" id="IPR013984">
    <property type="entry name" value="Ald_Fedxn_OxRdtase_dom2"/>
</dbReference>
<keyword evidence="4" id="KW-0479">Metal-binding</keyword>
<keyword evidence="5" id="KW-0560">Oxidoreductase</keyword>
<keyword evidence="7" id="KW-0411">Iron-sulfur</keyword>
<comment type="caution">
    <text evidence="10">The sequence shown here is derived from an EMBL/GenBank/DDBJ whole genome shotgun (WGS) entry which is preliminary data.</text>
</comment>
<evidence type="ECO:0000313" key="11">
    <source>
        <dbReference type="Proteomes" id="UP000260991"/>
    </source>
</evidence>
<evidence type="ECO:0000256" key="1">
    <source>
        <dbReference type="ARBA" id="ARBA00001966"/>
    </source>
</evidence>
<dbReference type="PANTHER" id="PTHR30038:SF0">
    <property type="entry name" value="TUNGSTEN-CONTAINING ALDEHYDE FERREDOXIN OXIDOREDUCTASE"/>
    <property type="match status" value="1"/>
</dbReference>
<evidence type="ECO:0000256" key="2">
    <source>
        <dbReference type="ARBA" id="ARBA00011032"/>
    </source>
</evidence>
<name>A0A3E2U7E6_9FIRM</name>
<comment type="cofactor">
    <cofactor evidence="8">
        <name>tungstopterin</name>
        <dbReference type="ChEBI" id="CHEBI:30402"/>
    </cofactor>
</comment>
<dbReference type="GO" id="GO:0016625">
    <property type="term" value="F:oxidoreductase activity, acting on the aldehyde or oxo group of donors, iron-sulfur protein as acceptor"/>
    <property type="evidence" value="ECO:0007669"/>
    <property type="project" value="InterPro"/>
</dbReference>
<dbReference type="Gene3D" id="3.60.9.10">
    <property type="entry name" value="Aldehyde ferredoxin oxidoreductase, N-terminal domain"/>
    <property type="match status" value="1"/>
</dbReference>
<dbReference type="SUPFAM" id="SSF48310">
    <property type="entry name" value="Aldehyde ferredoxin oxidoreductase, C-terminal domains"/>
    <property type="match status" value="1"/>
</dbReference>
<feature type="domain" description="Aldehyde ferredoxin oxidoreductase N-terminal" evidence="9">
    <location>
        <begin position="7"/>
        <end position="208"/>
    </location>
</feature>
<evidence type="ECO:0000256" key="3">
    <source>
        <dbReference type="ARBA" id="ARBA00022485"/>
    </source>
</evidence>
<dbReference type="Pfam" id="PF01314">
    <property type="entry name" value="AFOR_C"/>
    <property type="match status" value="1"/>
</dbReference>
<dbReference type="Proteomes" id="UP000260991">
    <property type="component" value="Unassembled WGS sequence"/>
</dbReference>
<sequence>MAEYYGWAGKILRVDLTTGEITTQDDAKYHKYIGGMGMAYRIMYEEAPMDLDPYDEKAQVIFGVGPLTGAGVPCSGRMNVTFRSTWSKGNSIIDAHMGGHIGPMLKYAGWDGIVITGISEKPVYLRIEDDEVSLEDASDIWGKGTFAANKWMVEQNGREFETASIGPAGENLVDYSTLNTSFGNSGGAGLGAAMGNKKLKGLAIRGTGSVKVADPKKVLELSNYMMGNLIGGNNNHNVPAQPQSWAEYSATSGKNRWSGAPGRMWKKAPGGPVDTGEQPYNDINKIALRCFKGYFDFGAPAAEYTVKNGGCSSCPIRCYTEYDVDPLADYDLPTHNSNTCMPVLYGTRVYPDGVHDFKYEGDGTMVINLAWSHAVDDMGLWDNYGNLNRDLQWILRMPREEATKYISEAEYDSLPWAWEKAGDPRWEVELIRRMAYGEGDLSVIAKGTLAMMEKFGLPKSWLDRTDGATNSNLMYNGFPNHHGPAEAWQVGMLYNLVYNRDCMIHEIVCETGSGAPYEVTKKVMEDFFGEGCYDKAKAYTPINENKAKLAAYCVNDKNFHDSATLCNWMWPMTQSPSKERAYHGDLDLQADFMTAVTGETYTQAGLQEAGERITQMLRAMTAISFQKNCGSANLRQEHDAICDWVFDKEPDFKAFEEGTTKLDRADMEKAKDLFYDIFGWDKTTGVPTRETLEKFDLGDMADDLEARGIYAQTPAEETAASEAAAQ</sequence>
<dbReference type="SMART" id="SM00790">
    <property type="entry name" value="AFOR_N"/>
    <property type="match status" value="1"/>
</dbReference>
<dbReference type="InterPro" id="IPR036503">
    <property type="entry name" value="Ald_Fedxn_OxRdtase_N_sf"/>
</dbReference>
<organism evidence="10 11">
    <name type="scientific">Faecalibacterium prausnitzii</name>
    <dbReference type="NCBI Taxonomy" id="853"/>
    <lineage>
        <taxon>Bacteria</taxon>
        <taxon>Bacillati</taxon>
        <taxon>Bacillota</taxon>
        <taxon>Clostridia</taxon>
        <taxon>Eubacteriales</taxon>
        <taxon>Oscillospiraceae</taxon>
        <taxon>Faecalibacterium</taxon>
    </lineage>
</organism>
<dbReference type="PANTHER" id="PTHR30038">
    <property type="entry name" value="ALDEHYDE FERREDOXIN OXIDOREDUCTASE"/>
    <property type="match status" value="1"/>
</dbReference>
<evidence type="ECO:0000256" key="8">
    <source>
        <dbReference type="ARBA" id="ARBA00049934"/>
    </source>
</evidence>
<gene>
    <name evidence="10" type="ORF">DWZ46_05855</name>
</gene>
<evidence type="ECO:0000256" key="7">
    <source>
        <dbReference type="ARBA" id="ARBA00023014"/>
    </source>
</evidence>
<reference evidence="10 11" key="1">
    <citation type="submission" date="2018-08" db="EMBL/GenBank/DDBJ databases">
        <title>A genome reference for cultivated species of the human gut microbiota.</title>
        <authorList>
            <person name="Zou Y."/>
            <person name="Xue W."/>
            <person name="Luo G."/>
        </authorList>
    </citation>
    <scope>NUCLEOTIDE SEQUENCE [LARGE SCALE GENOMIC DNA]</scope>
    <source>
        <strain evidence="10 11">AF32-8AC</strain>
    </source>
</reference>
<comment type="cofactor">
    <cofactor evidence="1">
        <name>[4Fe-4S] cluster</name>
        <dbReference type="ChEBI" id="CHEBI:49883"/>
    </cofactor>
</comment>
<dbReference type="Pfam" id="PF02730">
    <property type="entry name" value="AFOR_N"/>
    <property type="match status" value="1"/>
</dbReference>
<evidence type="ECO:0000313" key="10">
    <source>
        <dbReference type="EMBL" id="RGB92133.1"/>
    </source>
</evidence>
<dbReference type="Gene3D" id="1.10.569.10">
    <property type="entry name" value="Aldehyde Ferredoxin Oxidoreductase Protein, subunit A, domain 2"/>
    <property type="match status" value="1"/>
</dbReference>
<protein>
    <submittedName>
        <fullName evidence="10">Aldehyde ferredoxin oxidoreductase</fullName>
    </submittedName>
</protein>
<dbReference type="GO" id="GO:0009055">
    <property type="term" value="F:electron transfer activity"/>
    <property type="evidence" value="ECO:0007669"/>
    <property type="project" value="InterPro"/>
</dbReference>
<proteinExistence type="inferred from homology"/>
<dbReference type="InterPro" id="IPR013985">
    <property type="entry name" value="Ald_Fedxn_OxRdtase_dom3"/>
</dbReference>
<keyword evidence="6" id="KW-0408">Iron</keyword>
<evidence type="ECO:0000256" key="6">
    <source>
        <dbReference type="ARBA" id="ARBA00023004"/>
    </source>
</evidence>
<dbReference type="SUPFAM" id="SSF56228">
    <property type="entry name" value="Aldehyde ferredoxin oxidoreductase, N-terminal domain"/>
    <property type="match status" value="1"/>
</dbReference>
<dbReference type="GO" id="GO:0046872">
    <property type="term" value="F:metal ion binding"/>
    <property type="evidence" value="ECO:0007669"/>
    <property type="project" value="UniProtKB-KW"/>
</dbReference>